<comment type="caution">
    <text evidence="1">The sequence shown here is derived from an EMBL/GenBank/DDBJ whole genome shotgun (WGS) entry which is preliminary data.</text>
</comment>
<accession>A0A815UGA4</accession>
<dbReference type="Proteomes" id="UP000663824">
    <property type="component" value="Unassembled WGS sequence"/>
</dbReference>
<dbReference type="EMBL" id="CAJNOW010021095">
    <property type="protein sequence ID" value="CAF1682743.1"/>
    <property type="molecule type" value="Genomic_DNA"/>
</dbReference>
<evidence type="ECO:0000313" key="3">
    <source>
        <dbReference type="EMBL" id="CAF2035472.1"/>
    </source>
</evidence>
<evidence type="ECO:0000313" key="1">
    <source>
        <dbReference type="EMBL" id="CAF1522239.1"/>
    </source>
</evidence>
<dbReference type="EMBL" id="CAJNOV010013460">
    <property type="protein sequence ID" value="CAF1522239.1"/>
    <property type="molecule type" value="Genomic_DNA"/>
</dbReference>
<dbReference type="Proteomes" id="UP000663834">
    <property type="component" value="Unassembled WGS sequence"/>
</dbReference>
<sequence>MPGKIYPCILCERKSRQSRSNYTQICTIEREEKIREAYQIRYNEELRGTLLNELVHSKCYKSLVSNMELVSVVNRTGRSKRKKNCSSSKSSPVNVLKDITNNLTAISSRFNASSTKITDKIVCRDKYPSENTTECSAIEIPILCSSITIDRPISSNNISFAQVEQNINSTNSTEILFIASDMREETFTFELPDMPMNTWDDVYAEEDYFTNSTSIESIEIDSIDLTTTTSIDETSPQLTLNNIRATDSNVDDLSILMANIDEYSDEIIIPNGFKRKARNSPKRIRRKINTDLFKRRLRRIIKRKPLPLYHEYSVTNGSYSNSFEELCVWLLSVLHDGFVVALKDIAKQYEDILNRHQEKITLHMLRTTSIRDRLMNKFGDRLCFDKLSNLASLWVKDRNRKNISGSLPPSTIAFQEHCLRSSRQIKIWLDALEPFLIAPAMFRNGYDYSNTQDKMKIKWSTLNAQLTDYRLETCGECKGSCTRCKCYKNNLSCTVFCKCNQDMCYNRNIYGSSSQQLKNKFDKLQVTTSLMQYNRNDEMSTKSDLIYLNDTDINESHSDMALDKSNIDPEVTYSDSNVTSTPTGRRLSSATVKSDDDQSMIQSPYAHSTPISNQVKNEFTLPSFKTPSLPITSTPRRRAQFRKCFGKKTNNKVKRQFKNFSKKINQTTLREYRRDGEIFPRTVE</sequence>
<gene>
    <name evidence="1" type="ORF">CJN711_LOCUS28477</name>
    <name evidence="2" type="ORF">KQP761_LOCUS37225</name>
    <name evidence="3" type="ORF">MBJ925_LOCUS10630</name>
</gene>
<evidence type="ECO:0008006" key="5">
    <source>
        <dbReference type="Google" id="ProtNLM"/>
    </source>
</evidence>
<evidence type="ECO:0000313" key="4">
    <source>
        <dbReference type="Proteomes" id="UP000663855"/>
    </source>
</evidence>
<evidence type="ECO:0000313" key="2">
    <source>
        <dbReference type="EMBL" id="CAF1682743.1"/>
    </source>
</evidence>
<name>A0A815UGA4_9BILA</name>
<proteinExistence type="predicted"/>
<dbReference type="OrthoDB" id="10060128at2759"/>
<reference evidence="1" key="1">
    <citation type="submission" date="2021-02" db="EMBL/GenBank/DDBJ databases">
        <authorList>
            <person name="Nowell W R."/>
        </authorList>
    </citation>
    <scope>NUCLEOTIDE SEQUENCE</scope>
</reference>
<dbReference type="Proteomes" id="UP000663855">
    <property type="component" value="Unassembled WGS sequence"/>
</dbReference>
<protein>
    <recommendedName>
        <fullName evidence="5">Tesmin/TSO1-like CXC domain-containing protein</fullName>
    </recommendedName>
</protein>
<organism evidence="1 4">
    <name type="scientific">Rotaria magnacalcarata</name>
    <dbReference type="NCBI Taxonomy" id="392030"/>
    <lineage>
        <taxon>Eukaryota</taxon>
        <taxon>Metazoa</taxon>
        <taxon>Spiralia</taxon>
        <taxon>Gnathifera</taxon>
        <taxon>Rotifera</taxon>
        <taxon>Eurotatoria</taxon>
        <taxon>Bdelloidea</taxon>
        <taxon>Philodinida</taxon>
        <taxon>Philodinidae</taxon>
        <taxon>Rotaria</taxon>
    </lineage>
</organism>
<dbReference type="AlphaFoldDB" id="A0A815UGA4"/>
<dbReference type="EMBL" id="CAJNRE010004522">
    <property type="protein sequence ID" value="CAF2035472.1"/>
    <property type="molecule type" value="Genomic_DNA"/>
</dbReference>